<dbReference type="EMBL" id="KZ665914">
    <property type="protein sequence ID" value="PPR97194.1"/>
    <property type="molecule type" value="Genomic_DNA"/>
</dbReference>
<reference evidence="2 3" key="1">
    <citation type="submission" date="2015-01" db="EMBL/GenBank/DDBJ databases">
        <title>Genome of allotetraploid Gossypium barbadense reveals genomic plasticity and fiber elongation in cotton evolution.</title>
        <authorList>
            <person name="Chen X."/>
            <person name="Liu X."/>
            <person name="Zhao B."/>
            <person name="Zheng H."/>
            <person name="Hu Y."/>
            <person name="Lu G."/>
            <person name="Yang C."/>
            <person name="Chen J."/>
            <person name="Shan C."/>
            <person name="Zhang L."/>
            <person name="Zhou Y."/>
            <person name="Wang L."/>
            <person name="Guo W."/>
            <person name="Bai Y."/>
            <person name="Ruan J."/>
            <person name="Shangguan X."/>
            <person name="Mao Y."/>
            <person name="Jiang J."/>
            <person name="Zhu Y."/>
            <person name="Lei J."/>
            <person name="Kang H."/>
            <person name="Chen S."/>
            <person name="He X."/>
            <person name="Wang R."/>
            <person name="Wang Y."/>
            <person name="Chen J."/>
            <person name="Wang L."/>
            <person name="Yu S."/>
            <person name="Wang B."/>
            <person name="Wei J."/>
            <person name="Song S."/>
            <person name="Lu X."/>
            <person name="Gao Z."/>
            <person name="Gu W."/>
            <person name="Deng X."/>
            <person name="Ma D."/>
            <person name="Wang S."/>
            <person name="Liang W."/>
            <person name="Fang L."/>
            <person name="Cai C."/>
            <person name="Zhu X."/>
            <person name="Zhou B."/>
            <person name="Zhang Y."/>
            <person name="Chen Z."/>
            <person name="Xu S."/>
            <person name="Zhu R."/>
            <person name="Wang S."/>
            <person name="Zhang T."/>
            <person name="Zhao G."/>
        </authorList>
    </citation>
    <scope>NUCLEOTIDE SEQUENCE [LARGE SCALE GENOMIC DNA]</scope>
    <source>
        <strain evidence="3">cv. Xinhai21</strain>
        <tissue evidence="2">Leaf</tissue>
    </source>
</reference>
<feature type="region of interest" description="Disordered" evidence="1">
    <location>
        <begin position="121"/>
        <end position="165"/>
    </location>
</feature>
<accession>A0A2P5X1H6</accession>
<proteinExistence type="predicted"/>
<evidence type="ECO:0000256" key="1">
    <source>
        <dbReference type="SAM" id="MobiDB-lite"/>
    </source>
</evidence>
<dbReference type="Proteomes" id="UP000239757">
    <property type="component" value="Unassembled WGS sequence"/>
</dbReference>
<sequence length="165" mass="18526">MLTNFISVSETRFQNTETTLKNQQASIQGLETQVGQLAKLISKRPQEPRQGILVSKGKGEMDHNEKKPVSELTLHVGDETISLQARNSSSKLNIEGGCMNHDANTNHVMQPSLEETHLKSIHEPCSSKNKGTIYEKRRLQVDEQDEWQTPVKAKPKAQKIEGTPR</sequence>
<evidence type="ECO:0000313" key="2">
    <source>
        <dbReference type="EMBL" id="PPR97194.1"/>
    </source>
</evidence>
<protein>
    <submittedName>
        <fullName evidence="2">Uncharacterized protein</fullName>
    </submittedName>
</protein>
<name>A0A2P5X1H6_GOSBA</name>
<gene>
    <name evidence="2" type="ORF">GOBAR_AA23473</name>
</gene>
<dbReference type="AlphaFoldDB" id="A0A2P5X1H6"/>
<organism evidence="2 3">
    <name type="scientific">Gossypium barbadense</name>
    <name type="common">Sea Island cotton</name>
    <name type="synonym">Hibiscus barbadensis</name>
    <dbReference type="NCBI Taxonomy" id="3634"/>
    <lineage>
        <taxon>Eukaryota</taxon>
        <taxon>Viridiplantae</taxon>
        <taxon>Streptophyta</taxon>
        <taxon>Embryophyta</taxon>
        <taxon>Tracheophyta</taxon>
        <taxon>Spermatophyta</taxon>
        <taxon>Magnoliopsida</taxon>
        <taxon>eudicotyledons</taxon>
        <taxon>Gunneridae</taxon>
        <taxon>Pentapetalae</taxon>
        <taxon>rosids</taxon>
        <taxon>malvids</taxon>
        <taxon>Malvales</taxon>
        <taxon>Malvaceae</taxon>
        <taxon>Malvoideae</taxon>
        <taxon>Gossypium</taxon>
    </lineage>
</organism>
<evidence type="ECO:0000313" key="3">
    <source>
        <dbReference type="Proteomes" id="UP000239757"/>
    </source>
</evidence>